<dbReference type="OrthoDB" id="9812433at2"/>
<proteinExistence type="predicted"/>
<accession>A0A087ADY3</accession>
<dbReference type="Proteomes" id="UP000028995">
    <property type="component" value="Unassembled WGS sequence"/>
</dbReference>
<evidence type="ECO:0000256" key="1">
    <source>
        <dbReference type="SAM" id="Phobius"/>
    </source>
</evidence>
<feature type="transmembrane region" description="Helical" evidence="1">
    <location>
        <begin position="9"/>
        <end position="29"/>
    </location>
</feature>
<feature type="transmembrane region" description="Helical" evidence="1">
    <location>
        <begin position="163"/>
        <end position="183"/>
    </location>
</feature>
<gene>
    <name evidence="2" type="ORF">BCHO_0657</name>
</gene>
<feature type="transmembrane region" description="Helical" evidence="1">
    <location>
        <begin position="307"/>
        <end position="326"/>
    </location>
</feature>
<feature type="transmembrane region" description="Helical" evidence="1">
    <location>
        <begin position="49"/>
        <end position="70"/>
    </location>
</feature>
<dbReference type="RefSeq" id="WP_152595879.1">
    <property type="nucleotide sequence ID" value="NZ_JGYU01000007.1"/>
</dbReference>
<keyword evidence="1" id="KW-0472">Membrane</keyword>
<dbReference type="EMBL" id="JGYU01000007">
    <property type="protein sequence ID" value="KFI56983.1"/>
    <property type="molecule type" value="Genomic_DNA"/>
</dbReference>
<keyword evidence="1" id="KW-0812">Transmembrane</keyword>
<comment type="caution">
    <text evidence="2">The sequence shown here is derived from an EMBL/GenBank/DDBJ whole genome shotgun (WGS) entry which is preliminary data.</text>
</comment>
<feature type="transmembrane region" description="Helical" evidence="1">
    <location>
        <begin position="195"/>
        <end position="214"/>
    </location>
</feature>
<feature type="transmembrane region" description="Helical" evidence="1">
    <location>
        <begin position="275"/>
        <end position="295"/>
    </location>
</feature>
<keyword evidence="1" id="KW-1133">Transmembrane helix</keyword>
<dbReference type="eggNOG" id="ENOG5032UN0">
    <property type="taxonomic scope" value="Bacteria"/>
</dbReference>
<dbReference type="STRING" id="35760.BCHO_0657"/>
<protein>
    <submittedName>
        <fullName evidence="2">Membrane protein</fullName>
    </submittedName>
</protein>
<name>A0A087ADY3_9BIFI</name>
<feature type="transmembrane region" description="Helical" evidence="1">
    <location>
        <begin position="101"/>
        <end position="119"/>
    </location>
</feature>
<reference evidence="2 3" key="1">
    <citation type="submission" date="2014-03" db="EMBL/GenBank/DDBJ databases">
        <title>Genomics of Bifidobacteria.</title>
        <authorList>
            <person name="Ventura M."/>
            <person name="Milani C."/>
            <person name="Lugli G.A."/>
        </authorList>
    </citation>
    <scope>NUCLEOTIDE SEQUENCE [LARGE SCALE GENOMIC DNA]</scope>
    <source>
        <strain evidence="2 3">LMG 10510</strain>
    </source>
</reference>
<evidence type="ECO:0000313" key="3">
    <source>
        <dbReference type="Proteomes" id="UP000028995"/>
    </source>
</evidence>
<dbReference type="AlphaFoldDB" id="A0A087ADY3"/>
<evidence type="ECO:0000313" key="2">
    <source>
        <dbReference type="EMBL" id="KFI56983.1"/>
    </source>
</evidence>
<sequence>MNTQRRKTTLLIFTFVAMIVAKILVLNLPGKYFYDNTRIVSMVNKDGLIPSWTGSYETTANIFTFLNVLNLRTMTEWSLILGIILTSFVSVFIFINTNLDFYQELFWLCCIVLLNIYVFNIGKDSIQFCFFLLAFIFAKMKASKTIRIVCISILFYIESVYFRSYFVLVAVFFIAISILTFHIQESTTRIKPISYYLYILLVVYMFLIAASVLFPEQYDDVANVRAGVNEGREGAADAATLISNLIPGESLPIALVNYPINAIRMLLPLELVFKGVTYIPFVAFQLFATIYLVWYSKGILNRTITNSSCILSYAIYLAFLLTSFFFEPDFGSWVRHEMAAFPVFQYLFFSKYCKFDTHRKEVSA</sequence>
<organism evidence="2 3">
    <name type="scientific">Bifidobacterium choerinum</name>
    <dbReference type="NCBI Taxonomy" id="35760"/>
    <lineage>
        <taxon>Bacteria</taxon>
        <taxon>Bacillati</taxon>
        <taxon>Actinomycetota</taxon>
        <taxon>Actinomycetes</taxon>
        <taxon>Bifidobacteriales</taxon>
        <taxon>Bifidobacteriaceae</taxon>
        <taxon>Bifidobacterium</taxon>
    </lineage>
</organism>
<feature type="transmembrane region" description="Helical" evidence="1">
    <location>
        <begin position="77"/>
        <end position="95"/>
    </location>
</feature>
<keyword evidence="3" id="KW-1185">Reference proteome</keyword>
<feature type="transmembrane region" description="Helical" evidence="1">
    <location>
        <begin position="131"/>
        <end position="157"/>
    </location>
</feature>